<dbReference type="SUPFAM" id="SSF54427">
    <property type="entry name" value="NTF2-like"/>
    <property type="match status" value="1"/>
</dbReference>
<gene>
    <name evidence="1" type="ORF">ABH309_25320</name>
</gene>
<organism evidence="1 2">
    <name type="scientific">Chromobacterium piscinae</name>
    <dbReference type="NCBI Taxonomy" id="686831"/>
    <lineage>
        <taxon>Bacteria</taxon>
        <taxon>Pseudomonadati</taxon>
        <taxon>Pseudomonadota</taxon>
        <taxon>Betaproteobacteria</taxon>
        <taxon>Neisseriales</taxon>
        <taxon>Chromobacteriaceae</taxon>
        <taxon>Chromobacterium</taxon>
    </lineage>
</organism>
<dbReference type="Proteomes" id="UP001438292">
    <property type="component" value="Unassembled WGS sequence"/>
</dbReference>
<protein>
    <recommendedName>
        <fullName evidence="3">DUF4440 domain-containing protein</fullName>
    </recommendedName>
</protein>
<dbReference type="Gene3D" id="3.10.450.50">
    <property type="match status" value="1"/>
</dbReference>
<proteinExistence type="predicted"/>
<dbReference type="EMBL" id="JBDQQU010000450">
    <property type="protein sequence ID" value="MEO3957768.1"/>
    <property type="molecule type" value="Genomic_DNA"/>
</dbReference>
<dbReference type="RefSeq" id="WP_347788217.1">
    <property type="nucleotide sequence ID" value="NZ_JBDQQU010000450.1"/>
</dbReference>
<name>A0ABV0HCE9_9NEIS</name>
<accession>A0ABV0HCE9</accession>
<comment type="caution">
    <text evidence="1">The sequence shown here is derived from an EMBL/GenBank/DDBJ whole genome shotgun (WGS) entry which is preliminary data.</text>
</comment>
<dbReference type="InterPro" id="IPR032710">
    <property type="entry name" value="NTF2-like_dom_sf"/>
</dbReference>
<evidence type="ECO:0008006" key="3">
    <source>
        <dbReference type="Google" id="ProtNLM"/>
    </source>
</evidence>
<feature type="non-terminal residue" evidence="1">
    <location>
        <position position="1"/>
    </location>
</feature>
<evidence type="ECO:0000313" key="2">
    <source>
        <dbReference type="Proteomes" id="UP001438292"/>
    </source>
</evidence>
<keyword evidence="2" id="KW-1185">Reference proteome</keyword>
<sequence>EVESLFRNNTGIRPDLRIETDACETLDQSETSVTCRYRETHHENGATHVRWSIAIIEFVSGQPRWRYLQETAVAESL</sequence>
<evidence type="ECO:0000313" key="1">
    <source>
        <dbReference type="EMBL" id="MEO3957768.1"/>
    </source>
</evidence>
<reference evidence="1 2" key="1">
    <citation type="submission" date="2024-05" db="EMBL/GenBank/DDBJ databases">
        <authorList>
            <person name="De Oliveira J.P."/>
            <person name="Noriler S.A."/>
            <person name="De Oliveira A.G."/>
            <person name="Sipoli D.S."/>
        </authorList>
    </citation>
    <scope>NUCLEOTIDE SEQUENCE [LARGE SCALE GENOMIC DNA]</scope>
    <source>
        <strain evidence="1 2">LABIM186</strain>
    </source>
</reference>